<dbReference type="CDD" id="cd00169">
    <property type="entry name" value="Chemokine"/>
    <property type="match status" value="1"/>
</dbReference>
<evidence type="ECO:0000313" key="4">
    <source>
        <dbReference type="EMBL" id="KAK2900420.1"/>
    </source>
</evidence>
<name>A0AA88PY55_9TELE</name>
<evidence type="ECO:0000256" key="1">
    <source>
        <dbReference type="ARBA" id="ARBA00022514"/>
    </source>
</evidence>
<organism evidence="4 5">
    <name type="scientific">Cirrhinus molitorella</name>
    <name type="common">mud carp</name>
    <dbReference type="NCBI Taxonomy" id="172907"/>
    <lineage>
        <taxon>Eukaryota</taxon>
        <taxon>Metazoa</taxon>
        <taxon>Chordata</taxon>
        <taxon>Craniata</taxon>
        <taxon>Vertebrata</taxon>
        <taxon>Euteleostomi</taxon>
        <taxon>Actinopterygii</taxon>
        <taxon>Neopterygii</taxon>
        <taxon>Teleostei</taxon>
        <taxon>Ostariophysi</taxon>
        <taxon>Cypriniformes</taxon>
        <taxon>Cyprinidae</taxon>
        <taxon>Labeoninae</taxon>
        <taxon>Labeonini</taxon>
        <taxon>Cirrhinus</taxon>
    </lineage>
</organism>
<dbReference type="SUPFAM" id="SSF54117">
    <property type="entry name" value="Interleukin 8-like chemokines"/>
    <property type="match status" value="1"/>
</dbReference>
<dbReference type="GO" id="GO:0008009">
    <property type="term" value="F:chemokine activity"/>
    <property type="evidence" value="ECO:0007669"/>
    <property type="project" value="InterPro"/>
</dbReference>
<sequence>MRFSIFFIILLGFLYLTLAQDETCCLQYIKKVTKSMKNRVTSYRKQEMDGDCNIPAVVFTMEDGRDFCTDPKEKWVHDLSWRVDRLPGGSSLTSKVHSDKFKRIGKLGISVVRHKKVFSLQRPSSHRNLSRIRYK</sequence>
<protein>
    <recommendedName>
        <fullName evidence="3">Chemokine interleukin-8-like domain-containing protein</fullName>
    </recommendedName>
</protein>
<evidence type="ECO:0000313" key="5">
    <source>
        <dbReference type="Proteomes" id="UP001187343"/>
    </source>
</evidence>
<dbReference type="GO" id="GO:0006955">
    <property type="term" value="P:immune response"/>
    <property type="evidence" value="ECO:0007669"/>
    <property type="project" value="InterPro"/>
</dbReference>
<keyword evidence="2" id="KW-0732">Signal</keyword>
<dbReference type="Proteomes" id="UP001187343">
    <property type="component" value="Unassembled WGS sequence"/>
</dbReference>
<dbReference type="InterPro" id="IPR039809">
    <property type="entry name" value="Chemokine_b/g/d"/>
</dbReference>
<keyword evidence="1" id="KW-0202">Cytokine</keyword>
<dbReference type="SMART" id="SM00199">
    <property type="entry name" value="SCY"/>
    <property type="match status" value="1"/>
</dbReference>
<feature type="chain" id="PRO_5041737962" description="Chemokine interleukin-8-like domain-containing protein" evidence="2">
    <location>
        <begin position="20"/>
        <end position="135"/>
    </location>
</feature>
<dbReference type="InterPro" id="IPR036048">
    <property type="entry name" value="Interleukin_8-like_sf"/>
</dbReference>
<dbReference type="PANTHER" id="PTHR12015">
    <property type="entry name" value="SMALL INDUCIBLE CYTOKINE A"/>
    <property type="match status" value="1"/>
</dbReference>
<dbReference type="Pfam" id="PF00048">
    <property type="entry name" value="IL8"/>
    <property type="match status" value="1"/>
</dbReference>
<keyword evidence="5" id="KW-1185">Reference proteome</keyword>
<reference evidence="4" key="1">
    <citation type="submission" date="2023-08" db="EMBL/GenBank/DDBJ databases">
        <title>Chromosome-level Genome Assembly of mud carp (Cirrhinus molitorella).</title>
        <authorList>
            <person name="Liu H."/>
        </authorList>
    </citation>
    <scope>NUCLEOTIDE SEQUENCE</scope>
    <source>
        <strain evidence="4">Prfri</strain>
        <tissue evidence="4">Muscle</tissue>
    </source>
</reference>
<feature type="signal peptide" evidence="2">
    <location>
        <begin position="1"/>
        <end position="19"/>
    </location>
</feature>
<comment type="caution">
    <text evidence="4">The sequence shown here is derived from an EMBL/GenBank/DDBJ whole genome shotgun (WGS) entry which is preliminary data.</text>
</comment>
<proteinExistence type="predicted"/>
<evidence type="ECO:0000259" key="3">
    <source>
        <dbReference type="SMART" id="SM00199"/>
    </source>
</evidence>
<dbReference type="Gene3D" id="2.40.50.40">
    <property type="match status" value="1"/>
</dbReference>
<dbReference type="GO" id="GO:0005615">
    <property type="term" value="C:extracellular space"/>
    <property type="evidence" value="ECO:0007669"/>
    <property type="project" value="UniProtKB-KW"/>
</dbReference>
<gene>
    <name evidence="4" type="ORF">Q8A67_008535</name>
</gene>
<dbReference type="EMBL" id="JAUYZG010000008">
    <property type="protein sequence ID" value="KAK2900420.1"/>
    <property type="molecule type" value="Genomic_DNA"/>
</dbReference>
<dbReference type="AlphaFoldDB" id="A0AA88PY55"/>
<feature type="domain" description="Chemokine interleukin-8-like" evidence="3">
    <location>
        <begin position="21"/>
        <end position="83"/>
    </location>
</feature>
<dbReference type="PANTHER" id="PTHR12015:SF186">
    <property type="entry name" value="C-C MOTIF CHEMOKINE 21-LIKE-RELATED"/>
    <property type="match status" value="1"/>
</dbReference>
<evidence type="ECO:0000256" key="2">
    <source>
        <dbReference type="SAM" id="SignalP"/>
    </source>
</evidence>
<dbReference type="InterPro" id="IPR001811">
    <property type="entry name" value="Chemokine_IL8-like_dom"/>
</dbReference>
<accession>A0AA88PY55</accession>